<protein>
    <recommendedName>
        <fullName evidence="8">Core-2/I-branching beta-1,6-N-acetylglucosaminyltransferase family protein</fullName>
    </recommendedName>
</protein>
<dbReference type="Pfam" id="PF02485">
    <property type="entry name" value="Branch"/>
    <property type="match status" value="2"/>
</dbReference>
<proteinExistence type="predicted"/>
<dbReference type="Proteomes" id="UP000054558">
    <property type="component" value="Unassembled WGS sequence"/>
</dbReference>
<gene>
    <name evidence="6" type="ORF">KFL_005800040</name>
</gene>
<reference evidence="6 7" key="1">
    <citation type="journal article" date="2014" name="Nat. Commun.">
        <title>Klebsormidium flaccidum genome reveals primary factors for plant terrestrial adaptation.</title>
        <authorList>
            <person name="Hori K."/>
            <person name="Maruyama F."/>
            <person name="Fujisawa T."/>
            <person name="Togashi T."/>
            <person name="Yamamoto N."/>
            <person name="Seo M."/>
            <person name="Sato S."/>
            <person name="Yamada T."/>
            <person name="Mori H."/>
            <person name="Tajima N."/>
            <person name="Moriyama T."/>
            <person name="Ikeuchi M."/>
            <person name="Watanabe M."/>
            <person name="Wada H."/>
            <person name="Kobayashi K."/>
            <person name="Saito M."/>
            <person name="Masuda T."/>
            <person name="Sasaki-Sekimoto Y."/>
            <person name="Mashiguchi K."/>
            <person name="Awai K."/>
            <person name="Shimojima M."/>
            <person name="Masuda S."/>
            <person name="Iwai M."/>
            <person name="Nobusawa T."/>
            <person name="Narise T."/>
            <person name="Kondo S."/>
            <person name="Saito H."/>
            <person name="Sato R."/>
            <person name="Murakawa M."/>
            <person name="Ihara Y."/>
            <person name="Oshima-Yamada Y."/>
            <person name="Ohtaka K."/>
            <person name="Satoh M."/>
            <person name="Sonobe K."/>
            <person name="Ishii M."/>
            <person name="Ohtani R."/>
            <person name="Kanamori-Sato M."/>
            <person name="Honoki R."/>
            <person name="Miyazaki D."/>
            <person name="Mochizuki H."/>
            <person name="Umetsu J."/>
            <person name="Higashi K."/>
            <person name="Shibata D."/>
            <person name="Kamiya Y."/>
            <person name="Sato N."/>
            <person name="Nakamura Y."/>
            <person name="Tabata S."/>
            <person name="Ida S."/>
            <person name="Kurokawa K."/>
            <person name="Ohta H."/>
        </authorList>
    </citation>
    <scope>NUCLEOTIDE SEQUENCE [LARGE SCALE GENOMIC DNA]</scope>
    <source>
        <strain evidence="6 7">NIES-2285</strain>
    </source>
</reference>
<dbReference type="AlphaFoldDB" id="A0A1Y1IGH2"/>
<keyword evidence="7" id="KW-1185">Reference proteome</keyword>
<dbReference type="PANTHER" id="PTHR31042:SF8">
    <property type="entry name" value="CORE-2_I-BRANCHING BETA-1,6-N-ACETYLGLUCOSAMINYLTRANSFERASE FAMILY PROTEIN"/>
    <property type="match status" value="1"/>
</dbReference>
<evidence type="ECO:0000313" key="6">
    <source>
        <dbReference type="EMBL" id="GAQ89945.1"/>
    </source>
</evidence>
<dbReference type="GO" id="GO:0016020">
    <property type="term" value="C:membrane"/>
    <property type="evidence" value="ECO:0007669"/>
    <property type="project" value="UniProtKB-SubCell"/>
</dbReference>
<accession>A0A1Y1IGH2</accession>
<evidence type="ECO:0008006" key="8">
    <source>
        <dbReference type="Google" id="ProtNLM"/>
    </source>
</evidence>
<name>A0A1Y1IGH2_KLENI</name>
<keyword evidence="5" id="KW-0325">Glycoprotein</keyword>
<evidence type="ECO:0000313" key="7">
    <source>
        <dbReference type="Proteomes" id="UP000054558"/>
    </source>
</evidence>
<dbReference type="OrthoDB" id="191334at2759"/>
<comment type="subcellular location">
    <subcellularLocation>
        <location evidence="1">Membrane</location>
        <topology evidence="1">Single-pass type II membrane protein</topology>
    </subcellularLocation>
</comment>
<keyword evidence="4" id="KW-0472">Membrane</keyword>
<dbReference type="EMBL" id="DF237529">
    <property type="protein sequence ID" value="GAQ89945.1"/>
    <property type="molecule type" value="Genomic_DNA"/>
</dbReference>
<dbReference type="InterPro" id="IPR003406">
    <property type="entry name" value="Glyco_trans_14"/>
</dbReference>
<organism evidence="6 7">
    <name type="scientific">Klebsormidium nitens</name>
    <name type="common">Green alga</name>
    <name type="synonym">Ulothrix nitens</name>
    <dbReference type="NCBI Taxonomy" id="105231"/>
    <lineage>
        <taxon>Eukaryota</taxon>
        <taxon>Viridiplantae</taxon>
        <taxon>Streptophyta</taxon>
        <taxon>Klebsormidiophyceae</taxon>
        <taxon>Klebsormidiales</taxon>
        <taxon>Klebsormidiaceae</taxon>
        <taxon>Klebsormidium</taxon>
    </lineage>
</organism>
<dbReference type="InterPro" id="IPR044174">
    <property type="entry name" value="BC10-like"/>
</dbReference>
<sequence>MAAWHHLDTMALKASARGPALILFTAFGLLLTGAVFLVFSTALSAGVLSPARALAFSPHTNFPSVSLAGLFITTQRSKLPEALQESANQAELSLRNGSVAESTEAVDLMLPSDPKARVDILISQLDEGTRAKTALDRGVAERSERSIARLRGSKDELVGAPAKASSVAELTETANLTDEAVLESVKNSTLGSAGELNQTDEISKNAVSNMLNGPDADELFEAYLNAKALAVDQKTEKGPVSKIAFLFLTRGPLFHERLWQRYFEGNENRYSIYVHASKDGFVYNETTSQAQVFHDRQIKSIKVTWGGLNMVRAERRLLAQALIDRNNERFVLVSESCIPIRSFDYTYKYLFELDKSFISSFHTTWRYKNGFGPIVQKHQWRKGAQARDSPANHFFLTRGSITFFLGSNQVSKYCVHTVNTDSDACSKAPGTSALSESNKPRFHWFTLTRPHARLVVGDAEMLNRLQSSKAQIADEHYIQTLLPMKDSEGLVPRPVTYAAWMKRKASHPHTFIRNMTSLAAIREIQAMTRPVEEDSSYGKGRHVFDECAETGTLRPCYLFARKFTKDTTRVLLPLADEMWAGPESGS</sequence>
<keyword evidence="3" id="KW-0808">Transferase</keyword>
<evidence type="ECO:0000256" key="2">
    <source>
        <dbReference type="ARBA" id="ARBA00022676"/>
    </source>
</evidence>
<evidence type="ECO:0000256" key="3">
    <source>
        <dbReference type="ARBA" id="ARBA00022679"/>
    </source>
</evidence>
<evidence type="ECO:0000256" key="1">
    <source>
        <dbReference type="ARBA" id="ARBA00004606"/>
    </source>
</evidence>
<evidence type="ECO:0000256" key="5">
    <source>
        <dbReference type="ARBA" id="ARBA00023180"/>
    </source>
</evidence>
<dbReference type="GO" id="GO:0016757">
    <property type="term" value="F:glycosyltransferase activity"/>
    <property type="evidence" value="ECO:0007669"/>
    <property type="project" value="UniProtKB-KW"/>
</dbReference>
<dbReference type="PANTHER" id="PTHR31042">
    <property type="entry name" value="CORE-2/I-BRANCHING BETA-1,6-N-ACETYLGLUCOSAMINYLTRANSFERASE FAMILY PROTEIN-RELATED"/>
    <property type="match status" value="1"/>
</dbReference>
<keyword evidence="2" id="KW-0328">Glycosyltransferase</keyword>
<evidence type="ECO:0000256" key="4">
    <source>
        <dbReference type="ARBA" id="ARBA00023136"/>
    </source>
</evidence>